<organism evidence="14">
    <name type="scientific">Strongyloides stercoralis</name>
    <name type="common">Threadworm</name>
    <dbReference type="NCBI Taxonomy" id="6248"/>
    <lineage>
        <taxon>Eukaryota</taxon>
        <taxon>Metazoa</taxon>
        <taxon>Ecdysozoa</taxon>
        <taxon>Nematoda</taxon>
        <taxon>Chromadorea</taxon>
        <taxon>Rhabditida</taxon>
        <taxon>Tylenchina</taxon>
        <taxon>Panagrolaimomorpha</taxon>
        <taxon>Strongyloidoidea</taxon>
        <taxon>Strongyloididae</taxon>
        <taxon>Strongyloides</taxon>
    </lineage>
</organism>
<keyword evidence="5 12" id="KW-0812">Transmembrane</keyword>
<comment type="function">
    <text evidence="12">Structural component of the gap junctions.</text>
</comment>
<dbReference type="Proteomes" id="UP000035681">
    <property type="component" value="Unplaced"/>
</dbReference>
<evidence type="ECO:0000256" key="7">
    <source>
        <dbReference type="ARBA" id="ARBA00022949"/>
    </source>
</evidence>
<evidence type="ECO:0000256" key="4">
    <source>
        <dbReference type="ARBA" id="ARBA00022475"/>
    </source>
</evidence>
<comment type="caution">
    <text evidence="12">Lacks conserved residue(s) required for the propagation of feature annotation.</text>
</comment>
<evidence type="ECO:0000313" key="14">
    <source>
        <dbReference type="WBParaSite" id="SSTP_0000398300.1"/>
    </source>
</evidence>
<sequence length="408" mass="47500">MLTLPDIIKDYTALASDVIDDHFDRISCAYSVWLLSFAVFATTTAVFDKPIQCYHKLDHPENWVQGLNNICYANGTYAIPNFDLFYKAFSESSTFDYNKNEEILNLIKEYGGFSINYYQWIPYALLLQSFAYFIPKIVWNLIVSSMSFDVRSLLKKVSEMNKQGVTLNDEQGDGVIAHIYNFLEYSLDLQIFSKESIKNSLFAIGQLIVKALYTINALGQFYFMNFFVANGNYLWAFEHLGDLFVLYPNAPQKYFPYNAICNTGYFKETYISNINIQCVLSMNMINSYIYLILYFWTIFVFFMSFYSFIKTLLCFGNLEVRKNILVRWVKNNNSIKGINKFSLSFAKDIIKHDGFVLFSLMKQNSGRRVTFSVLKQIWQTSFGEFNEGIDKNFTDTINKEAKIIKRKV</sequence>
<gene>
    <name evidence="12" type="primary">inx</name>
</gene>
<dbReference type="GO" id="GO:0034220">
    <property type="term" value="P:monoatomic ion transmembrane transport"/>
    <property type="evidence" value="ECO:0007669"/>
    <property type="project" value="UniProtKB-KW"/>
</dbReference>
<dbReference type="Pfam" id="PF00876">
    <property type="entry name" value="Innexin"/>
    <property type="match status" value="1"/>
</dbReference>
<keyword evidence="6" id="KW-0303">Gap junction</keyword>
<dbReference type="GO" id="GO:0005886">
    <property type="term" value="C:plasma membrane"/>
    <property type="evidence" value="ECO:0007669"/>
    <property type="project" value="UniProtKB-SubCell"/>
</dbReference>
<dbReference type="GO" id="GO:0005243">
    <property type="term" value="F:gap junction channel activity"/>
    <property type="evidence" value="ECO:0007669"/>
    <property type="project" value="TreeGrafter"/>
</dbReference>
<feature type="transmembrane region" description="Helical" evidence="12">
    <location>
        <begin position="30"/>
        <end position="47"/>
    </location>
</feature>
<evidence type="ECO:0000256" key="3">
    <source>
        <dbReference type="ARBA" id="ARBA00022448"/>
    </source>
</evidence>
<proteinExistence type="inferred from homology"/>
<keyword evidence="7" id="KW-0965">Cell junction</keyword>
<evidence type="ECO:0000256" key="2">
    <source>
        <dbReference type="ARBA" id="ARBA00004651"/>
    </source>
</evidence>
<evidence type="ECO:0000313" key="13">
    <source>
        <dbReference type="Proteomes" id="UP000035681"/>
    </source>
</evidence>
<feature type="transmembrane region" description="Helical" evidence="12">
    <location>
        <begin position="288"/>
        <end position="309"/>
    </location>
</feature>
<accession>A0A0K0E3B1</accession>
<evidence type="ECO:0000256" key="9">
    <source>
        <dbReference type="ARBA" id="ARBA00023065"/>
    </source>
</evidence>
<dbReference type="GO" id="GO:0005921">
    <property type="term" value="C:gap junction"/>
    <property type="evidence" value="ECO:0007669"/>
    <property type="project" value="UniProtKB-SubCell"/>
</dbReference>
<evidence type="ECO:0000256" key="6">
    <source>
        <dbReference type="ARBA" id="ARBA00022868"/>
    </source>
</evidence>
<reference evidence="14" key="1">
    <citation type="submission" date="2015-08" db="UniProtKB">
        <authorList>
            <consortium name="WormBaseParasite"/>
        </authorList>
    </citation>
    <scope>IDENTIFICATION</scope>
</reference>
<dbReference type="PRINTS" id="PR01262">
    <property type="entry name" value="INNEXIN"/>
</dbReference>
<dbReference type="PROSITE" id="PS51013">
    <property type="entry name" value="PANNEXIN"/>
    <property type="match status" value="1"/>
</dbReference>
<keyword evidence="11 12" id="KW-0407">Ion channel</keyword>
<keyword evidence="8 12" id="KW-1133">Transmembrane helix</keyword>
<evidence type="ECO:0000256" key="11">
    <source>
        <dbReference type="ARBA" id="ARBA00023303"/>
    </source>
</evidence>
<keyword evidence="4" id="KW-1003">Cell membrane</keyword>
<comment type="similarity">
    <text evidence="12">Belongs to the pannexin family.</text>
</comment>
<keyword evidence="9 12" id="KW-0406">Ion transport</keyword>
<evidence type="ECO:0000256" key="12">
    <source>
        <dbReference type="RuleBase" id="RU010713"/>
    </source>
</evidence>
<dbReference type="InterPro" id="IPR000990">
    <property type="entry name" value="Innexin"/>
</dbReference>
<evidence type="ECO:0000256" key="5">
    <source>
        <dbReference type="ARBA" id="ARBA00022692"/>
    </source>
</evidence>
<comment type="subcellular location">
    <subcellularLocation>
        <location evidence="1">Cell junction</location>
        <location evidence="1">Gap junction</location>
    </subcellularLocation>
    <subcellularLocation>
        <location evidence="2 12">Cell membrane</location>
        <topology evidence="2 12">Multi-pass membrane protein</topology>
    </subcellularLocation>
</comment>
<protein>
    <recommendedName>
        <fullName evidence="12">Innexin</fullName>
    </recommendedName>
</protein>
<dbReference type="AlphaFoldDB" id="A0A0K0E3B1"/>
<dbReference type="PANTHER" id="PTHR11893">
    <property type="entry name" value="INNEXIN"/>
    <property type="match status" value="1"/>
</dbReference>
<dbReference type="WBParaSite" id="TCONS_00008283.p1">
    <property type="protein sequence ID" value="TCONS_00008283.p1"/>
    <property type="gene ID" value="XLOC_006238"/>
</dbReference>
<evidence type="ECO:0000256" key="1">
    <source>
        <dbReference type="ARBA" id="ARBA00004610"/>
    </source>
</evidence>
<name>A0A0K0E3B1_STRER</name>
<dbReference type="PANTHER" id="PTHR11893:SF20">
    <property type="entry name" value="INNEXIN-3"/>
    <property type="match status" value="1"/>
</dbReference>
<evidence type="ECO:0000256" key="10">
    <source>
        <dbReference type="ARBA" id="ARBA00023136"/>
    </source>
</evidence>
<keyword evidence="3 12" id="KW-0813">Transport</keyword>
<evidence type="ECO:0000256" key="8">
    <source>
        <dbReference type="ARBA" id="ARBA00022989"/>
    </source>
</evidence>
<keyword evidence="13" id="KW-1185">Reference proteome</keyword>
<dbReference type="WBParaSite" id="SSTP_0000398300.1">
    <property type="protein sequence ID" value="SSTP_0000398300.1"/>
    <property type="gene ID" value="SSTP_0000398300"/>
</dbReference>
<keyword evidence="10 12" id="KW-0472">Membrane</keyword>